<feature type="domain" description="HAT C-terminal dimerisation" evidence="2">
    <location>
        <begin position="455"/>
        <end position="535"/>
    </location>
</feature>
<dbReference type="PANTHER" id="PTHR46481">
    <property type="entry name" value="ZINC FINGER BED DOMAIN-CONTAINING PROTEIN 4"/>
    <property type="match status" value="1"/>
</dbReference>
<dbReference type="SUPFAM" id="SSF140996">
    <property type="entry name" value="Hermes dimerisation domain"/>
    <property type="match status" value="1"/>
</dbReference>
<reference evidence="3" key="3">
    <citation type="submission" date="2025-09" db="UniProtKB">
        <authorList>
            <consortium name="Ensembl"/>
        </authorList>
    </citation>
    <scope>IDENTIFICATION</scope>
</reference>
<dbReference type="AlphaFoldDB" id="A0AAY5K4D2"/>
<protein>
    <recommendedName>
        <fullName evidence="2">HAT C-terminal dimerisation domain-containing protein</fullName>
    </recommendedName>
</protein>
<organism evidence="3 4">
    <name type="scientific">Esox lucius</name>
    <name type="common">Northern pike</name>
    <dbReference type="NCBI Taxonomy" id="8010"/>
    <lineage>
        <taxon>Eukaryota</taxon>
        <taxon>Metazoa</taxon>
        <taxon>Chordata</taxon>
        <taxon>Craniata</taxon>
        <taxon>Vertebrata</taxon>
        <taxon>Euteleostomi</taxon>
        <taxon>Actinopterygii</taxon>
        <taxon>Neopterygii</taxon>
        <taxon>Teleostei</taxon>
        <taxon>Protacanthopterygii</taxon>
        <taxon>Esociformes</taxon>
        <taxon>Esocidae</taxon>
        <taxon>Esox</taxon>
    </lineage>
</organism>
<reference evidence="3 4" key="1">
    <citation type="submission" date="2020-02" db="EMBL/GenBank/DDBJ databases">
        <title>Esox lucius (northern pike) genome, fEsoLuc1, primary haplotype.</title>
        <authorList>
            <person name="Myers G."/>
            <person name="Karagic N."/>
            <person name="Meyer A."/>
            <person name="Pippel M."/>
            <person name="Reichard M."/>
            <person name="Winkler S."/>
            <person name="Tracey A."/>
            <person name="Sims Y."/>
            <person name="Howe K."/>
            <person name="Rhie A."/>
            <person name="Formenti G."/>
            <person name="Durbin R."/>
            <person name="Fedrigo O."/>
            <person name="Jarvis E.D."/>
        </authorList>
    </citation>
    <scope>NUCLEOTIDE SEQUENCE [LARGE SCALE GENOMIC DNA]</scope>
</reference>
<keyword evidence="4" id="KW-1185">Reference proteome</keyword>
<accession>A0AAY5K4D2</accession>
<evidence type="ECO:0000313" key="3">
    <source>
        <dbReference type="Ensembl" id="ENSELUP00000083989.1"/>
    </source>
</evidence>
<evidence type="ECO:0000259" key="2">
    <source>
        <dbReference type="Pfam" id="PF05699"/>
    </source>
</evidence>
<evidence type="ECO:0000256" key="1">
    <source>
        <dbReference type="SAM" id="MobiDB-lite"/>
    </source>
</evidence>
<dbReference type="Proteomes" id="UP000265140">
    <property type="component" value="Chromosome 15"/>
</dbReference>
<dbReference type="Pfam" id="PF05699">
    <property type="entry name" value="Dimer_Tnp_hAT"/>
    <property type="match status" value="1"/>
</dbReference>
<dbReference type="Ensembl" id="ENSELUT00000105268.1">
    <property type="protein sequence ID" value="ENSELUP00000083989.1"/>
    <property type="gene ID" value="ENSELUG00000045596.1"/>
</dbReference>
<sequence length="535" mass="60336">MERYSASVPYDKESKRYKDITEAVAYHIAKDMLPLSTVEKPGYKKLIHVLDPRYVLPGRKYFSKTAIPKLYVMCKESVQQEILSAKYFATTSDLWSSRTSEPYISLTIHFIDNEWGLKTRCLETAYFPDDHTEEVIAEGLKEALLSWSLIEDKMVCITTDSGANVVKATSLNNWTRLQCFGHRLHSAIGAAGKDKRVERAVGVCKKVVSAFSYSWKKKSALSKAQERLHLPTHQLVTESLTRWGSRQKMVARVLEQQKAITEVLSSDKNNRHLIPTWQDIDVLESMHVASTPLLEFTDSLSGESYVTVSYVKPVLHLFRSSLLKVNEGDTQLTKELKTKIMAYLDEKYADPDTDDLLDMATFVDPRFKGQYIRPEKVGAIRIRAVSEIMDADQGQSQAGPSEGAADQGAEGGAVSEPPLPLGVKKQRKSLGSFFKKQCQEEDALPLTEKQKVESELERYLMCPDADSESNPLDWWRLHEHNFPRISQLAKKYLCIPATSTPSERIFSTGGNIVTCTRAALDPEKVNQLVFLAQNL</sequence>
<dbReference type="InterPro" id="IPR008906">
    <property type="entry name" value="HATC_C_dom"/>
</dbReference>
<dbReference type="PANTHER" id="PTHR46481:SF9">
    <property type="entry name" value="ZINC FINGER BED DOMAIN-CONTAINING PROTEIN 1-LIKE"/>
    <property type="match status" value="1"/>
</dbReference>
<dbReference type="GO" id="GO:0046983">
    <property type="term" value="F:protein dimerization activity"/>
    <property type="evidence" value="ECO:0007669"/>
    <property type="project" value="InterPro"/>
</dbReference>
<name>A0AAY5K4D2_ESOLU</name>
<proteinExistence type="predicted"/>
<feature type="region of interest" description="Disordered" evidence="1">
    <location>
        <begin position="391"/>
        <end position="421"/>
    </location>
</feature>
<dbReference type="GeneTree" id="ENSGT00940000161131"/>
<dbReference type="InterPro" id="IPR052035">
    <property type="entry name" value="ZnF_BED_domain_contain"/>
</dbReference>
<reference evidence="3" key="2">
    <citation type="submission" date="2025-08" db="UniProtKB">
        <authorList>
            <consortium name="Ensembl"/>
        </authorList>
    </citation>
    <scope>IDENTIFICATION</scope>
</reference>
<evidence type="ECO:0000313" key="4">
    <source>
        <dbReference type="Proteomes" id="UP000265140"/>
    </source>
</evidence>
<dbReference type="SUPFAM" id="SSF53098">
    <property type="entry name" value="Ribonuclease H-like"/>
    <property type="match status" value="1"/>
</dbReference>
<dbReference type="InterPro" id="IPR012337">
    <property type="entry name" value="RNaseH-like_sf"/>
</dbReference>